<evidence type="ECO:0000313" key="2">
    <source>
        <dbReference type="Proteomes" id="UP000216991"/>
    </source>
</evidence>
<gene>
    <name evidence="1" type="ORF">CHU93_15220</name>
</gene>
<dbReference type="RefSeq" id="WP_094475003.1">
    <property type="nucleotide sequence ID" value="NZ_NOXT01000124.1"/>
</dbReference>
<evidence type="ECO:0000313" key="1">
    <source>
        <dbReference type="EMBL" id="OYQ24709.1"/>
    </source>
</evidence>
<dbReference type="InterPro" id="IPR036291">
    <property type="entry name" value="NAD(P)-bd_dom_sf"/>
</dbReference>
<dbReference type="GO" id="GO:0016491">
    <property type="term" value="F:oxidoreductase activity"/>
    <property type="evidence" value="ECO:0007669"/>
    <property type="project" value="TreeGrafter"/>
</dbReference>
<dbReference type="GO" id="GO:0005737">
    <property type="term" value="C:cytoplasm"/>
    <property type="evidence" value="ECO:0007669"/>
    <property type="project" value="TreeGrafter"/>
</dbReference>
<dbReference type="Proteomes" id="UP000216991">
    <property type="component" value="Unassembled WGS sequence"/>
</dbReference>
<dbReference type="SUPFAM" id="SSF51735">
    <property type="entry name" value="NAD(P)-binding Rossmann-fold domains"/>
    <property type="match status" value="1"/>
</dbReference>
<dbReference type="Pfam" id="PF00106">
    <property type="entry name" value="adh_short"/>
    <property type="match status" value="1"/>
</dbReference>
<proteinExistence type="predicted"/>
<dbReference type="OrthoDB" id="9785826at2"/>
<dbReference type="PRINTS" id="PR00081">
    <property type="entry name" value="GDHRDH"/>
</dbReference>
<dbReference type="EMBL" id="NOXT01000124">
    <property type="protein sequence ID" value="OYQ24709.1"/>
    <property type="molecule type" value="Genomic_DNA"/>
</dbReference>
<keyword evidence="2" id="KW-1185">Reference proteome</keyword>
<accession>A0A255Y655</accession>
<dbReference type="InterPro" id="IPR051468">
    <property type="entry name" value="Fungal_SecMetab_SDRs"/>
</dbReference>
<name>A0A255Y655_9SPHN</name>
<reference evidence="1 2" key="1">
    <citation type="submission" date="2017-07" db="EMBL/GenBank/DDBJ databases">
        <title>Sandarakinorhabdus cyanobacteriorum sp. nov., a novel bacterium isolated from cyanobacterial aggregates in a eutrophic lake.</title>
        <authorList>
            <person name="Cai H."/>
        </authorList>
    </citation>
    <scope>NUCLEOTIDE SEQUENCE [LARGE SCALE GENOMIC DNA]</scope>
    <source>
        <strain evidence="1 2">TH057</strain>
    </source>
</reference>
<dbReference type="AlphaFoldDB" id="A0A255Y655"/>
<comment type="caution">
    <text evidence="1">The sequence shown here is derived from an EMBL/GenBank/DDBJ whole genome shotgun (WGS) entry which is preliminary data.</text>
</comment>
<dbReference type="PANTHER" id="PTHR43544:SF12">
    <property type="entry name" value="NAD(P)-BINDING ROSSMANN-FOLD SUPERFAMILY PROTEIN"/>
    <property type="match status" value="1"/>
</dbReference>
<dbReference type="InterPro" id="IPR002347">
    <property type="entry name" value="SDR_fam"/>
</dbReference>
<organism evidence="1 2">
    <name type="scientific">Sandarakinorhabdus cyanobacteriorum</name>
    <dbReference type="NCBI Taxonomy" id="1981098"/>
    <lineage>
        <taxon>Bacteria</taxon>
        <taxon>Pseudomonadati</taxon>
        <taxon>Pseudomonadota</taxon>
        <taxon>Alphaproteobacteria</taxon>
        <taxon>Sphingomonadales</taxon>
        <taxon>Sphingosinicellaceae</taxon>
        <taxon>Sandarakinorhabdus</taxon>
    </lineage>
</organism>
<sequence length="230" mass="24084">MSILTSFSPNPHALIVGASGGLGRAFADLLEGDGARVTRWSRSSGVDPADPAGITAAIAALAGPPDLVIITNGVLHGPGFAPEKANGQLKAETLAQLLEINCIQPATIAAQLLPVMPKGRKTVLAVLSARVGSISDNRLGGWHSYRASKAALNQLIRTMAIEQARRNPEQILLALHPGTVDTAMSKPFQQGVKTLFTPEQSARHLLGVIDAATPAQSGLLIDWQGQVIPY</sequence>
<dbReference type="PANTHER" id="PTHR43544">
    <property type="entry name" value="SHORT-CHAIN DEHYDROGENASE/REDUCTASE"/>
    <property type="match status" value="1"/>
</dbReference>
<dbReference type="Gene3D" id="3.40.50.720">
    <property type="entry name" value="NAD(P)-binding Rossmann-like Domain"/>
    <property type="match status" value="1"/>
</dbReference>
<protein>
    <submittedName>
        <fullName evidence="1">Short-chain dehydrogenase</fullName>
    </submittedName>
</protein>